<organism evidence="1">
    <name type="scientific">Siphoviridae sp. ctHip2</name>
    <dbReference type="NCBI Taxonomy" id="2827830"/>
    <lineage>
        <taxon>Viruses</taxon>
        <taxon>Duplodnaviria</taxon>
        <taxon>Heunggongvirae</taxon>
        <taxon>Uroviricota</taxon>
        <taxon>Caudoviricetes</taxon>
    </lineage>
</organism>
<dbReference type="GO" id="GO:0003676">
    <property type="term" value="F:nucleic acid binding"/>
    <property type="evidence" value="ECO:0007669"/>
    <property type="project" value="InterPro"/>
</dbReference>
<dbReference type="Gene3D" id="3.30.420.10">
    <property type="entry name" value="Ribonuclease H-like superfamily/Ribonuclease H"/>
    <property type="match status" value="1"/>
</dbReference>
<proteinExistence type="predicted"/>
<dbReference type="InterPro" id="IPR012337">
    <property type="entry name" value="RNaseH-like_sf"/>
</dbReference>
<dbReference type="InterPro" id="IPR036397">
    <property type="entry name" value="RNaseH_sf"/>
</dbReference>
<name>A0A8S5RVU9_9CAUD</name>
<sequence length="165" mass="18826">MIKEHLLALDASTTSTGWAIYDLQTYELLESGSITPKGGDYRKNFLARAICMKDEIAKLKETYNITIVAIEDINVVVSQKGAKNLAMADGIMLSNFTHNMINFVNVSTWRKFYKFGKMTSKEYKEFSMRLVLEKFGKDVDDNESDAILLGNYFVNTFCKNNDEEE</sequence>
<accession>A0A8S5RVU9</accession>
<reference evidence="1" key="1">
    <citation type="journal article" date="2021" name="Proc. Natl. Acad. Sci. U.S.A.">
        <title>A Catalog of Tens of Thousands of Viruses from Human Metagenomes Reveals Hidden Associations with Chronic Diseases.</title>
        <authorList>
            <person name="Tisza M.J."/>
            <person name="Buck C.B."/>
        </authorList>
    </citation>
    <scope>NUCLEOTIDE SEQUENCE</scope>
    <source>
        <strain evidence="1">CtHip2</strain>
    </source>
</reference>
<dbReference type="InterPro" id="IPR009773">
    <property type="entry name" value="Lactococcus_phage_712_M3"/>
</dbReference>
<dbReference type="EMBL" id="BK032497">
    <property type="protein sequence ID" value="DAF42570.1"/>
    <property type="molecule type" value="Genomic_DNA"/>
</dbReference>
<dbReference type="Pfam" id="PF07066">
    <property type="entry name" value="DUF3882"/>
    <property type="match status" value="1"/>
</dbReference>
<dbReference type="SUPFAM" id="SSF53098">
    <property type="entry name" value="Ribonuclease H-like"/>
    <property type="match status" value="1"/>
</dbReference>
<evidence type="ECO:0000313" key="1">
    <source>
        <dbReference type="EMBL" id="DAF42570.1"/>
    </source>
</evidence>
<protein>
    <submittedName>
        <fullName evidence="1">RuvC</fullName>
    </submittedName>
</protein>